<comment type="caution">
    <text evidence="3">The sequence shown here is derived from an EMBL/GenBank/DDBJ whole genome shotgun (WGS) entry which is preliminary data.</text>
</comment>
<keyword evidence="1" id="KW-0812">Transmembrane</keyword>
<protein>
    <submittedName>
        <fullName evidence="3">DinB family protein</fullName>
    </submittedName>
</protein>
<feature type="transmembrane region" description="Helical" evidence="1">
    <location>
        <begin position="22"/>
        <end position="42"/>
    </location>
</feature>
<name>A0A833H413_9LEPT</name>
<evidence type="ECO:0000259" key="2">
    <source>
        <dbReference type="Pfam" id="PF12867"/>
    </source>
</evidence>
<dbReference type="InterPro" id="IPR034660">
    <property type="entry name" value="DinB/YfiT-like"/>
</dbReference>
<proteinExistence type="predicted"/>
<keyword evidence="1" id="KW-0472">Membrane</keyword>
<evidence type="ECO:0000256" key="1">
    <source>
        <dbReference type="SAM" id="Phobius"/>
    </source>
</evidence>
<accession>A0A833H413</accession>
<dbReference type="AlphaFoldDB" id="A0A833H413"/>
<dbReference type="Gene3D" id="1.20.120.450">
    <property type="entry name" value="dinb family like domain"/>
    <property type="match status" value="1"/>
</dbReference>
<feature type="domain" description="DinB-like" evidence="2">
    <location>
        <begin position="51"/>
        <end position="188"/>
    </location>
</feature>
<organism evidence="3 4">
    <name type="scientific">Leptonema illini</name>
    <dbReference type="NCBI Taxonomy" id="183"/>
    <lineage>
        <taxon>Bacteria</taxon>
        <taxon>Pseudomonadati</taxon>
        <taxon>Spirochaetota</taxon>
        <taxon>Spirochaetia</taxon>
        <taxon>Leptospirales</taxon>
        <taxon>Leptospiraceae</taxon>
        <taxon>Leptonema</taxon>
    </lineage>
</organism>
<gene>
    <name evidence="3" type="ORF">F9K24_05125</name>
</gene>
<evidence type="ECO:0000313" key="4">
    <source>
        <dbReference type="Proteomes" id="UP000460298"/>
    </source>
</evidence>
<reference evidence="3 4" key="1">
    <citation type="submission" date="2019-10" db="EMBL/GenBank/DDBJ databases">
        <title>Extracellular Electron Transfer in a Candidatus Methanoperedens spp. Enrichment Culture.</title>
        <authorList>
            <person name="Berger S."/>
            <person name="Rangel Shaw D."/>
            <person name="Berben T."/>
            <person name="In 'T Zandt M."/>
            <person name="Frank J."/>
            <person name="Reimann J."/>
            <person name="Jetten M.S.M."/>
            <person name="Welte C.U."/>
        </authorList>
    </citation>
    <scope>NUCLEOTIDE SEQUENCE [LARGE SCALE GENOMIC DNA]</scope>
    <source>
        <strain evidence="3">SB12</strain>
    </source>
</reference>
<sequence length="196" mass="21828">MVGICTFASCLINDDFLDRAPVLWIIFSGLYRGAVFPILLLMEQEQIQLFTIIRDQSRTLVTGRDETTLLKAVPGLANNMLWIFGHLIRTTDFLILKLSGHAMNFPADLDPYFAKGSSPADWKSSDGLKDRLLAAEEQCQKKVLAFLETADASAFAEPYKTSSGFVLSSVKESLRYNVVHEGIHLGQLQLFNKLVG</sequence>
<evidence type="ECO:0000313" key="3">
    <source>
        <dbReference type="EMBL" id="KAB2934410.1"/>
    </source>
</evidence>
<dbReference type="Proteomes" id="UP000460298">
    <property type="component" value="Unassembled WGS sequence"/>
</dbReference>
<dbReference type="EMBL" id="WBUI01000003">
    <property type="protein sequence ID" value="KAB2934410.1"/>
    <property type="molecule type" value="Genomic_DNA"/>
</dbReference>
<keyword evidence="1" id="KW-1133">Transmembrane helix</keyword>
<dbReference type="SUPFAM" id="SSF109854">
    <property type="entry name" value="DinB/YfiT-like putative metalloenzymes"/>
    <property type="match status" value="1"/>
</dbReference>
<dbReference type="Pfam" id="PF12867">
    <property type="entry name" value="DinB_2"/>
    <property type="match status" value="1"/>
</dbReference>
<dbReference type="InterPro" id="IPR024775">
    <property type="entry name" value="DinB-like"/>
</dbReference>